<organism evidence="2 3">
    <name type="scientific">Vulcanisaeta moutnovskia (strain 768-28)</name>
    <dbReference type="NCBI Taxonomy" id="985053"/>
    <lineage>
        <taxon>Archaea</taxon>
        <taxon>Thermoproteota</taxon>
        <taxon>Thermoprotei</taxon>
        <taxon>Thermoproteales</taxon>
        <taxon>Thermoproteaceae</taxon>
        <taxon>Vulcanisaeta</taxon>
    </lineage>
</organism>
<dbReference type="KEGG" id="vmo:VMUT_1038"/>
<dbReference type="STRING" id="985053.VMUT_1038"/>
<keyword evidence="1" id="KW-0472">Membrane</keyword>
<feature type="transmembrane region" description="Helical" evidence="1">
    <location>
        <begin position="24"/>
        <end position="42"/>
    </location>
</feature>
<name>F0QXT2_VULM7</name>
<keyword evidence="1" id="KW-0812">Transmembrane</keyword>
<proteinExistence type="predicted"/>
<dbReference type="HOGENOM" id="CLU_2505139_0_0_2"/>
<accession>F0QXT2</accession>
<dbReference type="EMBL" id="CP002529">
    <property type="protein sequence ID" value="ADY01245.1"/>
    <property type="molecule type" value="Genomic_DNA"/>
</dbReference>
<keyword evidence="1" id="KW-1133">Transmembrane helix</keyword>
<sequence>MVLTQLLLIMVVFSFLYYVGVTNVNYYFFAYTIIYILTAMIFNPTNRRVRIINVLVMGILITVSLILISMYIYPILMKPPTQYYA</sequence>
<keyword evidence="3" id="KW-1185">Reference proteome</keyword>
<protein>
    <submittedName>
        <fullName evidence="2">Uncharacterized protein</fullName>
    </submittedName>
</protein>
<evidence type="ECO:0000313" key="3">
    <source>
        <dbReference type="Proteomes" id="UP000007485"/>
    </source>
</evidence>
<dbReference type="Proteomes" id="UP000007485">
    <property type="component" value="Chromosome"/>
</dbReference>
<evidence type="ECO:0000256" key="1">
    <source>
        <dbReference type="SAM" id="Phobius"/>
    </source>
</evidence>
<dbReference type="AlphaFoldDB" id="F0QXT2"/>
<evidence type="ECO:0000313" key="2">
    <source>
        <dbReference type="EMBL" id="ADY01245.1"/>
    </source>
</evidence>
<gene>
    <name evidence="2" type="ordered locus">VMUT_1038</name>
</gene>
<reference evidence="2 3" key="1">
    <citation type="journal article" date="2011" name="J. Bacteriol.">
        <title>Complete genome sequence of 'Vulcanisaeta moutnovskia' strain 768-28, a novel member of the hyperthermophilic crenarchaeal genus vulcanisaeta.</title>
        <authorList>
            <person name="Gumerov V.M."/>
            <person name="Mardanov A.V."/>
            <person name="Beletsky A.V."/>
            <person name="Prokofeva M.I."/>
            <person name="Bonch-Osmolovskaya E.A."/>
            <person name="Ravin N.V."/>
            <person name="Skryabin K.G."/>
        </authorList>
    </citation>
    <scope>NUCLEOTIDE SEQUENCE [LARGE SCALE GENOMIC DNA]</scope>
    <source>
        <strain evidence="2 3">768-28</strain>
    </source>
</reference>
<feature type="transmembrane region" description="Helical" evidence="1">
    <location>
        <begin position="54"/>
        <end position="76"/>
    </location>
</feature>